<reference evidence="3 4" key="1">
    <citation type="submission" date="2020-08" db="EMBL/GenBank/DDBJ databases">
        <authorList>
            <person name="Liu C."/>
            <person name="Sun Q."/>
        </authorList>
    </citation>
    <scope>NUCLEOTIDE SEQUENCE [LARGE SCALE GENOMIC DNA]</scope>
    <source>
        <strain evidence="3 4">NSJ-59</strain>
    </source>
</reference>
<protein>
    <submittedName>
        <fullName evidence="3">2-oxoacid:acceptor oxidoreductase family protein</fullName>
    </submittedName>
</protein>
<dbReference type="Gene3D" id="3.40.920.10">
    <property type="entry name" value="Pyruvate-ferredoxin oxidoreductase, PFOR, domain III"/>
    <property type="match status" value="1"/>
</dbReference>
<dbReference type="PANTHER" id="PTHR42730:SF1">
    <property type="entry name" value="2-OXOGLUTARATE SYNTHASE SUBUNIT KORC"/>
    <property type="match status" value="1"/>
</dbReference>
<sequence length="178" mass="18741">MADIIMSGLGGQGVLTAGKILINIAAAEGKNVSWTSTYGAAMRGGSASCNIVVSDEEIGSPYPSQYDILFAMSDEAYETYVGNMRDGGTVIINSSMVGEHDFPKNVNVYAVPATNEANEAGNSRAANLVMLGALIEATKLMDTQKFGAGLNAYFEKKGHNTPSNLVCYQKGVATVEKK</sequence>
<name>A0ABR6VJ32_9FIRM</name>
<dbReference type="SUPFAM" id="SSF53323">
    <property type="entry name" value="Pyruvate-ferredoxin oxidoreductase, PFOR, domain III"/>
    <property type="match status" value="1"/>
</dbReference>
<evidence type="ECO:0000259" key="2">
    <source>
        <dbReference type="Pfam" id="PF01558"/>
    </source>
</evidence>
<dbReference type="PANTHER" id="PTHR42730">
    <property type="entry name" value="2-OXOGLUTARATE SYNTHASE SUBUNIT KORC"/>
    <property type="match status" value="1"/>
</dbReference>
<dbReference type="InterPro" id="IPR052554">
    <property type="entry name" value="2-oxoglutarate_synth_KorC"/>
</dbReference>
<organism evidence="3 4">
    <name type="scientific">Megasphaera hominis</name>
    <dbReference type="NCBI Taxonomy" id="159836"/>
    <lineage>
        <taxon>Bacteria</taxon>
        <taxon>Bacillati</taxon>
        <taxon>Bacillota</taxon>
        <taxon>Negativicutes</taxon>
        <taxon>Veillonellales</taxon>
        <taxon>Veillonellaceae</taxon>
        <taxon>Megasphaera</taxon>
    </lineage>
</organism>
<comment type="caution">
    <text evidence="3">The sequence shown here is derived from an EMBL/GenBank/DDBJ whole genome shotgun (WGS) entry which is preliminary data.</text>
</comment>
<dbReference type="EMBL" id="JACOGK010000020">
    <property type="protein sequence ID" value="MBC3537163.1"/>
    <property type="molecule type" value="Genomic_DNA"/>
</dbReference>
<evidence type="ECO:0000313" key="4">
    <source>
        <dbReference type="Proteomes" id="UP000606870"/>
    </source>
</evidence>
<dbReference type="Proteomes" id="UP000606870">
    <property type="component" value="Unassembled WGS sequence"/>
</dbReference>
<evidence type="ECO:0000256" key="1">
    <source>
        <dbReference type="ARBA" id="ARBA00023002"/>
    </source>
</evidence>
<feature type="domain" description="Pyruvate/ketoisovalerate oxidoreductase catalytic" evidence="2">
    <location>
        <begin position="10"/>
        <end position="172"/>
    </location>
</feature>
<dbReference type="Pfam" id="PF01558">
    <property type="entry name" value="POR"/>
    <property type="match status" value="1"/>
</dbReference>
<evidence type="ECO:0000313" key="3">
    <source>
        <dbReference type="EMBL" id="MBC3537163.1"/>
    </source>
</evidence>
<dbReference type="RefSeq" id="WP_186503364.1">
    <property type="nucleotide sequence ID" value="NZ_JACOGK010000020.1"/>
</dbReference>
<gene>
    <name evidence="3" type="ORF">H8J70_07855</name>
</gene>
<dbReference type="InterPro" id="IPR019752">
    <property type="entry name" value="Pyrv/ketoisovalerate_OxRed_cat"/>
</dbReference>
<accession>A0ABR6VJ32</accession>
<dbReference type="InterPro" id="IPR002869">
    <property type="entry name" value="Pyrv_flavodox_OxRed_cen"/>
</dbReference>
<proteinExistence type="predicted"/>
<keyword evidence="4" id="KW-1185">Reference proteome</keyword>
<keyword evidence="1" id="KW-0560">Oxidoreductase</keyword>